<dbReference type="VEuPathDB" id="AmoebaDB:EIN_138230"/>
<sequence length="128" mass="14046">MVPPYIKARDLHGVFYENGGKVNQLYAITEGNVSVRQFCDADLRALTCLTKFTLNGGSVSVKFPTSLVELQLSGSSKADNLSELKQLTLLNGIPCGNHSRNNNVANSPCQIIDDSDDEVKEEKNEEEK</sequence>
<dbReference type="EMBL" id="KB206440">
    <property type="protein sequence ID" value="ELP91806.1"/>
    <property type="molecule type" value="Genomic_DNA"/>
</dbReference>
<dbReference type="Proteomes" id="UP000014680">
    <property type="component" value="Unassembled WGS sequence"/>
</dbReference>
<proteinExistence type="predicted"/>
<evidence type="ECO:0000313" key="2">
    <source>
        <dbReference type="EMBL" id="ELP91806.1"/>
    </source>
</evidence>
<protein>
    <submittedName>
        <fullName evidence="2">Uncharacterized protein</fullName>
    </submittedName>
</protein>
<gene>
    <name evidence="2" type="ORF">EIN_138230</name>
</gene>
<dbReference type="AlphaFoldDB" id="L7FMU2"/>
<reference evidence="2 3" key="1">
    <citation type="submission" date="2012-10" db="EMBL/GenBank/DDBJ databases">
        <authorList>
            <person name="Zafar N."/>
            <person name="Inman J."/>
            <person name="Hall N."/>
            <person name="Lorenzi H."/>
            <person name="Caler E."/>
        </authorList>
    </citation>
    <scope>NUCLEOTIDE SEQUENCE [LARGE SCALE GENOMIC DNA]</scope>
    <source>
        <strain evidence="2 3">IP1</strain>
    </source>
</reference>
<evidence type="ECO:0000256" key="1">
    <source>
        <dbReference type="SAM" id="MobiDB-lite"/>
    </source>
</evidence>
<accession>L7FMU2</accession>
<name>L7FMU2_ENTIV</name>
<dbReference type="KEGG" id="eiv:EIN_138230"/>
<evidence type="ECO:0000313" key="3">
    <source>
        <dbReference type="Proteomes" id="UP000014680"/>
    </source>
</evidence>
<organism evidence="2 3">
    <name type="scientific">Entamoeba invadens IP1</name>
    <dbReference type="NCBI Taxonomy" id="370355"/>
    <lineage>
        <taxon>Eukaryota</taxon>
        <taxon>Amoebozoa</taxon>
        <taxon>Evosea</taxon>
        <taxon>Archamoebae</taxon>
        <taxon>Mastigamoebida</taxon>
        <taxon>Entamoebidae</taxon>
        <taxon>Entamoeba</taxon>
    </lineage>
</organism>
<dbReference type="RefSeq" id="XP_004258577.1">
    <property type="nucleotide sequence ID" value="XM_004258529.1"/>
</dbReference>
<feature type="compositionally biased region" description="Polar residues" evidence="1">
    <location>
        <begin position="98"/>
        <end position="109"/>
    </location>
</feature>
<feature type="region of interest" description="Disordered" evidence="1">
    <location>
        <begin position="97"/>
        <end position="128"/>
    </location>
</feature>
<dbReference type="GeneID" id="14890779"/>
<keyword evidence="3" id="KW-1185">Reference proteome</keyword>